<gene>
    <name evidence="5" type="ORF">D3230_00660</name>
</gene>
<dbReference type="Pfam" id="PF00392">
    <property type="entry name" value="GntR"/>
    <property type="match status" value="1"/>
</dbReference>
<evidence type="ECO:0000259" key="4">
    <source>
        <dbReference type="PROSITE" id="PS50949"/>
    </source>
</evidence>
<keyword evidence="2" id="KW-0238">DNA-binding</keyword>
<keyword evidence="1" id="KW-0805">Transcription regulation</keyword>
<dbReference type="PANTHER" id="PTHR38445:SF9">
    <property type="entry name" value="HTH-TYPE TRANSCRIPTIONAL REPRESSOR YTRA"/>
    <property type="match status" value="1"/>
</dbReference>
<dbReference type="EMBL" id="QYAC01000001">
    <property type="protein sequence ID" value="MBL3677818.1"/>
    <property type="molecule type" value="Genomic_DNA"/>
</dbReference>
<feature type="domain" description="HTH gntR-type" evidence="4">
    <location>
        <begin position="11"/>
        <end position="79"/>
    </location>
</feature>
<dbReference type="PANTHER" id="PTHR38445">
    <property type="entry name" value="HTH-TYPE TRANSCRIPTIONAL REPRESSOR YTRA"/>
    <property type="match status" value="1"/>
</dbReference>
<evidence type="ECO:0000256" key="1">
    <source>
        <dbReference type="ARBA" id="ARBA00023015"/>
    </source>
</evidence>
<keyword evidence="6" id="KW-1185">Reference proteome</keyword>
<keyword evidence="3" id="KW-0804">Transcription</keyword>
<evidence type="ECO:0000313" key="6">
    <source>
        <dbReference type="Proteomes" id="UP001645859"/>
    </source>
</evidence>
<protein>
    <submittedName>
        <fullName evidence="5">GntR family transcriptional regulator</fullName>
    </submittedName>
</protein>
<dbReference type="InterPro" id="IPR036390">
    <property type="entry name" value="WH_DNA-bd_sf"/>
</dbReference>
<dbReference type="Proteomes" id="UP001645859">
    <property type="component" value="Unassembled WGS sequence"/>
</dbReference>
<comment type="caution">
    <text evidence="5">The sequence shown here is derived from an EMBL/GenBank/DDBJ whole genome shotgun (WGS) entry which is preliminary data.</text>
</comment>
<dbReference type="Gene3D" id="1.10.10.10">
    <property type="entry name" value="Winged helix-like DNA-binding domain superfamily/Winged helix DNA-binding domain"/>
    <property type="match status" value="1"/>
</dbReference>
<dbReference type="InterPro" id="IPR036388">
    <property type="entry name" value="WH-like_DNA-bd_sf"/>
</dbReference>
<dbReference type="InterPro" id="IPR000524">
    <property type="entry name" value="Tscrpt_reg_HTH_GntR"/>
</dbReference>
<name>A0ABS1SBA2_9MICO</name>
<dbReference type="PROSITE" id="PS50949">
    <property type="entry name" value="HTH_GNTR"/>
    <property type="match status" value="1"/>
</dbReference>
<dbReference type="SMART" id="SM00345">
    <property type="entry name" value="HTH_GNTR"/>
    <property type="match status" value="1"/>
</dbReference>
<dbReference type="SUPFAM" id="SSF46785">
    <property type="entry name" value="Winged helix' DNA-binding domain"/>
    <property type="match status" value="1"/>
</dbReference>
<proteinExistence type="predicted"/>
<reference evidence="5 6" key="1">
    <citation type="submission" date="2018-09" db="EMBL/GenBank/DDBJ databases">
        <title>Comparative genomics of Leucobacter spp.</title>
        <authorList>
            <person name="Reis A.C."/>
            <person name="Kolvenbach B.A."/>
            <person name="Corvini P.F.X."/>
            <person name="Nunes O.C."/>
        </authorList>
    </citation>
    <scope>NUCLEOTIDE SEQUENCE [LARGE SCALE GENOMIC DNA]</scope>
    <source>
        <strain evidence="5 6">TAN 31504</strain>
    </source>
</reference>
<evidence type="ECO:0000256" key="3">
    <source>
        <dbReference type="ARBA" id="ARBA00023163"/>
    </source>
</evidence>
<accession>A0ABS1SBA2</accession>
<evidence type="ECO:0000313" key="5">
    <source>
        <dbReference type="EMBL" id="MBL3677818.1"/>
    </source>
</evidence>
<evidence type="ECO:0000256" key="2">
    <source>
        <dbReference type="ARBA" id="ARBA00023125"/>
    </source>
</evidence>
<sequence>MDFRADPALPDPPFQQLRAHVHSGIRDGRILPGERLPTVRALAAAAGLAANTVASAYRALEEDGIAEGRGRAGTFVSLDALGDPAARAAAQAYADRIIELGLAPERAQELLRDAFRARG</sequence>
<organism evidence="5 6">
    <name type="scientific">Leucobacter chromiireducens subsp. solipictus</name>
    <dbReference type="NCBI Taxonomy" id="398235"/>
    <lineage>
        <taxon>Bacteria</taxon>
        <taxon>Bacillati</taxon>
        <taxon>Actinomycetota</taxon>
        <taxon>Actinomycetes</taxon>
        <taxon>Micrococcales</taxon>
        <taxon>Microbacteriaceae</taxon>
        <taxon>Leucobacter</taxon>
    </lineage>
</organism>